<dbReference type="EMBL" id="CP130612">
    <property type="protein sequence ID" value="WKW13636.1"/>
    <property type="molecule type" value="Genomic_DNA"/>
</dbReference>
<evidence type="ECO:0000313" key="5">
    <source>
        <dbReference type="EMBL" id="WKW16542.1"/>
    </source>
</evidence>
<organism evidence="4">
    <name type="scientific">Pseudogemmatithrix spongiicola</name>
    <dbReference type="NCBI Taxonomy" id="3062599"/>
    <lineage>
        <taxon>Bacteria</taxon>
        <taxon>Pseudomonadati</taxon>
        <taxon>Gemmatimonadota</taxon>
        <taxon>Gemmatimonadia</taxon>
        <taxon>Gemmatimonadales</taxon>
        <taxon>Gemmatimonadaceae</taxon>
        <taxon>Pseudogemmatithrix</taxon>
    </lineage>
</organism>
<dbReference type="RefSeq" id="WP_367886475.1">
    <property type="nucleotide sequence ID" value="NZ_CP130612.1"/>
</dbReference>
<dbReference type="SMART" id="SM00849">
    <property type="entry name" value="Lactamase_B"/>
    <property type="match status" value="1"/>
</dbReference>
<evidence type="ECO:0000313" key="6">
    <source>
        <dbReference type="Proteomes" id="UP001229955"/>
    </source>
</evidence>
<keyword evidence="6" id="KW-1185">Reference proteome</keyword>
<dbReference type="GO" id="GO:0016787">
    <property type="term" value="F:hydrolase activity"/>
    <property type="evidence" value="ECO:0007669"/>
    <property type="project" value="UniProtKB-KW"/>
</dbReference>
<dbReference type="KEGG" id="pspc:Strain318_002959"/>
<dbReference type="Pfam" id="PF07521">
    <property type="entry name" value="RMMBL"/>
    <property type="match status" value="1"/>
</dbReference>
<name>A0AA49JX51_9BACT</name>
<dbReference type="Pfam" id="PF10996">
    <property type="entry name" value="Beta-Casp"/>
    <property type="match status" value="1"/>
</dbReference>
<dbReference type="PANTHER" id="PTHR11203">
    <property type="entry name" value="CLEAVAGE AND POLYADENYLATION SPECIFICITY FACTOR FAMILY MEMBER"/>
    <property type="match status" value="1"/>
</dbReference>
<accession>A0AA49JX51</accession>
<proteinExistence type="predicted"/>
<dbReference type="Gene3D" id="3.40.50.10890">
    <property type="match status" value="1"/>
</dbReference>
<evidence type="ECO:0000259" key="2">
    <source>
        <dbReference type="SMART" id="SM00849"/>
    </source>
</evidence>
<evidence type="ECO:0000259" key="3">
    <source>
        <dbReference type="SMART" id="SM01027"/>
    </source>
</evidence>
<dbReference type="Proteomes" id="UP001229955">
    <property type="component" value="Chromosome"/>
</dbReference>
<dbReference type="PANTHER" id="PTHR11203:SF37">
    <property type="entry name" value="INTEGRATOR COMPLEX SUBUNIT 11"/>
    <property type="match status" value="1"/>
</dbReference>
<evidence type="ECO:0000256" key="1">
    <source>
        <dbReference type="ARBA" id="ARBA00022801"/>
    </source>
</evidence>
<dbReference type="SMART" id="SM01027">
    <property type="entry name" value="Beta-Casp"/>
    <property type="match status" value="1"/>
</dbReference>
<feature type="domain" description="Beta-Casp" evidence="3">
    <location>
        <begin position="249"/>
        <end position="377"/>
    </location>
</feature>
<dbReference type="CDD" id="cd16295">
    <property type="entry name" value="TTHA0252-CPSF-like_MBL-fold"/>
    <property type="match status" value="1"/>
</dbReference>
<dbReference type="Gene3D" id="3.60.15.10">
    <property type="entry name" value="Ribonuclease Z/Hydroxyacylglutathione hydrolase-like"/>
    <property type="match status" value="1"/>
</dbReference>
<reference evidence="4" key="1">
    <citation type="submission" date="2023-07" db="EMBL/GenBank/DDBJ databases">
        <authorList>
            <person name="Haufschild T."/>
            <person name="Kallscheuer N."/>
            <person name="Hammer J."/>
            <person name="Kohn T."/>
            <person name="Kabuu M."/>
            <person name="Jogler M."/>
            <person name="Wohfarth N."/>
            <person name="Heuer A."/>
            <person name="Rohde M."/>
            <person name="van Teeseling M.C.F."/>
            <person name="Jogler C."/>
        </authorList>
    </citation>
    <scope>NUCLEOTIDE SEQUENCE</scope>
    <source>
        <strain evidence="4">Strain 138</strain>
        <strain evidence="5">Strain 318</strain>
    </source>
</reference>
<evidence type="ECO:0000313" key="4">
    <source>
        <dbReference type="EMBL" id="WKW13636.1"/>
    </source>
</evidence>
<accession>A0AA49Q8V2</accession>
<dbReference type="InterPro" id="IPR050698">
    <property type="entry name" value="MBL"/>
</dbReference>
<keyword evidence="1" id="KW-0378">Hydrolase</keyword>
<dbReference type="InterPro" id="IPR011108">
    <property type="entry name" value="RMMBL"/>
</dbReference>
<dbReference type="InterPro" id="IPR036866">
    <property type="entry name" value="RibonucZ/Hydroxyglut_hydro"/>
</dbReference>
<gene>
    <name evidence="4" type="ORF">Strain138_002961</name>
    <name evidence="5" type="ORF">Strain318_002959</name>
</gene>
<dbReference type="InterPro" id="IPR022712">
    <property type="entry name" value="Beta_Casp"/>
</dbReference>
<protein>
    <submittedName>
        <fullName evidence="4">MBL fold metallo-hydrolase</fullName>
    </submittedName>
</protein>
<dbReference type="EMBL" id="CP130613">
    <property type="protein sequence ID" value="WKW16542.1"/>
    <property type="molecule type" value="Genomic_DNA"/>
</dbReference>
<sequence length="464" mass="51737">MRLHFSGAAREVTGSSHLLQVKGHSILLDCGLYQGRRFEVREKNRELPLAATRIDAVVLSHAHIDHAGRLPYLVKQGFRGPIHSTVATRDLCEVMLADSAHIQEKDADFLARRKREFVEPLYALGDVSDALTQFRPHRYHETFEVVPGVKARFVDAGHILGSASVELEWEEDGRVRRLGFSGDIGRHGLPIIRDPEPLERLDWVIMESTYGDREHESIAGARDDLARIVTGTAQRGGRVLIPAFAVGRTQEILYDLHALARAGRIPRIPIIIDSPLANEATQVFRENSQEFDTSEPLVRHTNGNGGSLFDFDLVQFTPDVEDSKAMMRRSGPMIVIAASGMAESGRILHHLAYSASDPRSTVLIVGFQAEHTLGRRIVERRPILKIYGEPVELHAKVAVINGYSAHADRMELQRWLDTVRETSPNLADVFLVHGEPHAQDAFSAQLAERGYRVQAPLRGADVTR</sequence>
<dbReference type="AlphaFoldDB" id="A0AA49JX51"/>
<dbReference type="SUPFAM" id="SSF56281">
    <property type="entry name" value="Metallo-hydrolase/oxidoreductase"/>
    <property type="match status" value="1"/>
</dbReference>
<feature type="domain" description="Metallo-beta-lactamase" evidence="2">
    <location>
        <begin position="13"/>
        <end position="222"/>
    </location>
</feature>
<dbReference type="GO" id="GO:0004521">
    <property type="term" value="F:RNA endonuclease activity"/>
    <property type="evidence" value="ECO:0007669"/>
    <property type="project" value="TreeGrafter"/>
</dbReference>
<dbReference type="InterPro" id="IPR001279">
    <property type="entry name" value="Metallo-B-lactamas"/>
</dbReference>
<dbReference type="Pfam" id="PF00753">
    <property type="entry name" value="Lactamase_B"/>
    <property type="match status" value="1"/>
</dbReference>